<dbReference type="FunFam" id="1.10.10.200:FF:000004">
    <property type="entry name" value="Probable transcriptional regulatory protein BSBG_02618"/>
    <property type="match status" value="1"/>
</dbReference>
<evidence type="ECO:0000256" key="1">
    <source>
        <dbReference type="ARBA" id="ARBA00008724"/>
    </source>
</evidence>
<evidence type="ECO:0008006" key="9">
    <source>
        <dbReference type="Google" id="ProtNLM"/>
    </source>
</evidence>
<dbReference type="Pfam" id="PF01709">
    <property type="entry name" value="Transcrip_reg"/>
    <property type="match status" value="1"/>
</dbReference>
<dbReference type="EMBL" id="FPIB01000014">
    <property type="protein sequence ID" value="SFV90352.1"/>
    <property type="molecule type" value="Genomic_DNA"/>
</dbReference>
<dbReference type="GO" id="GO:0005829">
    <property type="term" value="C:cytosol"/>
    <property type="evidence" value="ECO:0007669"/>
    <property type="project" value="TreeGrafter"/>
</dbReference>
<feature type="domain" description="TACO1/YebC-like second and third" evidence="6">
    <location>
        <begin position="81"/>
        <end position="245"/>
    </location>
</feature>
<dbReference type="InterPro" id="IPR002876">
    <property type="entry name" value="Transcrip_reg_TACO1-like"/>
</dbReference>
<evidence type="ECO:0000313" key="8">
    <source>
        <dbReference type="EMBL" id="SFV90352.1"/>
    </source>
</evidence>
<dbReference type="PANTHER" id="PTHR12532">
    <property type="entry name" value="TRANSLATIONAL ACTIVATOR OF CYTOCHROME C OXIDASE 1"/>
    <property type="match status" value="1"/>
</dbReference>
<dbReference type="InterPro" id="IPR026564">
    <property type="entry name" value="Transcrip_reg_TACO1-like_dom3"/>
</dbReference>
<evidence type="ECO:0000259" key="7">
    <source>
        <dbReference type="Pfam" id="PF20772"/>
    </source>
</evidence>
<name>A0A1W1E8S7_9ZZZZ</name>
<reference evidence="8" key="1">
    <citation type="submission" date="2016-10" db="EMBL/GenBank/DDBJ databases">
        <authorList>
            <person name="de Groot N.N."/>
        </authorList>
    </citation>
    <scope>NUCLEOTIDE SEQUENCE</scope>
</reference>
<gene>
    <name evidence="8" type="ORF">MNB_SV-4-107</name>
</gene>
<dbReference type="HAMAP" id="MF_00693">
    <property type="entry name" value="Transcrip_reg_TACO1"/>
    <property type="match status" value="1"/>
</dbReference>
<dbReference type="NCBIfam" id="TIGR01033">
    <property type="entry name" value="YebC/PmpR family DNA-binding transcriptional regulator"/>
    <property type="match status" value="1"/>
</dbReference>
<dbReference type="GO" id="GO:0003677">
    <property type="term" value="F:DNA binding"/>
    <property type="evidence" value="ECO:0007669"/>
    <property type="project" value="UniProtKB-KW"/>
</dbReference>
<feature type="domain" description="TACO1/YebC-like N-terminal" evidence="7">
    <location>
        <begin position="4"/>
        <end position="72"/>
    </location>
</feature>
<keyword evidence="2" id="KW-0963">Cytoplasm</keyword>
<evidence type="ECO:0000256" key="2">
    <source>
        <dbReference type="ARBA" id="ARBA00022490"/>
    </source>
</evidence>
<evidence type="ECO:0000256" key="5">
    <source>
        <dbReference type="ARBA" id="ARBA00023163"/>
    </source>
</evidence>
<dbReference type="InterPro" id="IPR049083">
    <property type="entry name" value="TACO1_YebC_N"/>
</dbReference>
<comment type="similarity">
    <text evidence="1">Belongs to the TACO1 family.</text>
</comment>
<dbReference type="Gene3D" id="3.30.70.980">
    <property type="match status" value="2"/>
</dbReference>
<dbReference type="AlphaFoldDB" id="A0A1W1E8S7"/>
<dbReference type="Pfam" id="PF20772">
    <property type="entry name" value="TACO1_YebC_N"/>
    <property type="match status" value="1"/>
</dbReference>
<accession>A0A1W1E8S7</accession>
<dbReference type="NCBIfam" id="NF009044">
    <property type="entry name" value="PRK12378.1"/>
    <property type="match status" value="1"/>
</dbReference>
<organism evidence="8">
    <name type="scientific">hydrothermal vent metagenome</name>
    <dbReference type="NCBI Taxonomy" id="652676"/>
    <lineage>
        <taxon>unclassified sequences</taxon>
        <taxon>metagenomes</taxon>
        <taxon>ecological metagenomes</taxon>
    </lineage>
</organism>
<evidence type="ECO:0000256" key="4">
    <source>
        <dbReference type="ARBA" id="ARBA00023125"/>
    </source>
</evidence>
<dbReference type="InterPro" id="IPR017856">
    <property type="entry name" value="Integrase-like_N"/>
</dbReference>
<dbReference type="InterPro" id="IPR048300">
    <property type="entry name" value="TACO1_YebC-like_2nd/3rd_dom"/>
</dbReference>
<evidence type="ECO:0000256" key="3">
    <source>
        <dbReference type="ARBA" id="ARBA00023015"/>
    </source>
</evidence>
<dbReference type="SUPFAM" id="SSF75625">
    <property type="entry name" value="YebC-like"/>
    <property type="match status" value="1"/>
</dbReference>
<keyword evidence="3" id="KW-0805">Transcription regulation</keyword>
<evidence type="ECO:0000259" key="6">
    <source>
        <dbReference type="Pfam" id="PF01709"/>
    </source>
</evidence>
<protein>
    <recommendedName>
        <fullName evidence="9">Transcriptional regulatory protein YebC</fullName>
    </recommendedName>
</protein>
<sequence length="246" mass="27901">MGRAFEYRKAAKMKRWGTMSRLFPKLGKIITMAAKEGGSPDPDMNAKLRTAILNAKAQNMPKDNIEAAIKRAFNKDAADIKEITYDVKAPYGVQMIVECATDNGTRTVANVKAILRKNNAEMLTSGSLNYMFTRKAVFIIDKTEDMDVEELELELIDYGLEEIEEDVEPQENGEDKPILRIYGEFTSFGELSKAFEEHGIEPKKSTLEYIANTPIELNDEQLEEIEELIEKLEEDDDVQTVYTNIN</sequence>
<keyword evidence="5" id="KW-0804">Transcription</keyword>
<keyword evidence="4" id="KW-0238">DNA-binding</keyword>
<dbReference type="Gene3D" id="1.10.10.200">
    <property type="match status" value="1"/>
</dbReference>
<dbReference type="PANTHER" id="PTHR12532:SF6">
    <property type="entry name" value="TRANSCRIPTIONAL REGULATORY PROTEIN YEBC-RELATED"/>
    <property type="match status" value="1"/>
</dbReference>
<dbReference type="InterPro" id="IPR029072">
    <property type="entry name" value="YebC-like"/>
</dbReference>
<proteinExistence type="inferred from homology"/>